<dbReference type="InterPro" id="IPR017871">
    <property type="entry name" value="ABC_transporter-like_CS"/>
</dbReference>
<dbReference type="RefSeq" id="WP_344804917.1">
    <property type="nucleotide sequence ID" value="NZ_BAABBO010000007.1"/>
</dbReference>
<dbReference type="InterPro" id="IPR050388">
    <property type="entry name" value="ABC_Ni/Peptide_Import"/>
</dbReference>
<feature type="domain" description="ABC transporter" evidence="10">
    <location>
        <begin position="5"/>
        <end position="259"/>
    </location>
</feature>
<evidence type="ECO:0000256" key="6">
    <source>
        <dbReference type="ARBA" id="ARBA00022840"/>
    </source>
</evidence>
<evidence type="ECO:0000313" key="12">
    <source>
        <dbReference type="Proteomes" id="UP001501337"/>
    </source>
</evidence>
<keyword evidence="7" id="KW-0472">Membrane</keyword>
<comment type="caution">
    <text evidence="11">The sequence shown here is derived from an EMBL/GenBank/DDBJ whole genome shotgun (WGS) entry which is preliminary data.</text>
</comment>
<dbReference type="Pfam" id="PF08352">
    <property type="entry name" value="oligo_HPY"/>
    <property type="match status" value="1"/>
</dbReference>
<keyword evidence="3" id="KW-0813">Transport</keyword>
<keyword evidence="5" id="KW-0547">Nucleotide-binding</keyword>
<dbReference type="EMBL" id="BAABBO010000007">
    <property type="protein sequence ID" value="GAA3957552.1"/>
    <property type="molecule type" value="Genomic_DNA"/>
</dbReference>
<evidence type="ECO:0000256" key="7">
    <source>
        <dbReference type="ARBA" id="ARBA00023136"/>
    </source>
</evidence>
<dbReference type="InterPro" id="IPR003593">
    <property type="entry name" value="AAA+_ATPase"/>
</dbReference>
<dbReference type="PANTHER" id="PTHR43297:SF2">
    <property type="entry name" value="DIPEPTIDE TRANSPORT ATP-BINDING PROTEIN DPPD"/>
    <property type="match status" value="1"/>
</dbReference>
<dbReference type="Gene3D" id="3.40.50.300">
    <property type="entry name" value="P-loop containing nucleotide triphosphate hydrolases"/>
    <property type="match status" value="1"/>
</dbReference>
<dbReference type="Proteomes" id="UP001501337">
    <property type="component" value="Unassembled WGS sequence"/>
</dbReference>
<dbReference type="PROSITE" id="PS00211">
    <property type="entry name" value="ABC_TRANSPORTER_1"/>
    <property type="match status" value="1"/>
</dbReference>
<dbReference type="InterPro" id="IPR003439">
    <property type="entry name" value="ABC_transporter-like_ATP-bd"/>
</dbReference>
<dbReference type="PANTHER" id="PTHR43297">
    <property type="entry name" value="OLIGOPEPTIDE TRANSPORT ATP-BINDING PROTEIN APPD"/>
    <property type="match status" value="1"/>
</dbReference>
<sequence>MAALLDVRDLRVAIQAERGAVYPVQGASFSVDREETLCIVGESGCGKSVSMLAVLGLLGRAQVDAEQLSFAPTKEAVIDLGSCSQRELRRLRGRQIGLIFQDAAAAFNPVLPVGDQLAEPLRVHLGMSRRDARRRAVQWLERVGIIEPEKRAKQYPHEFSGGMLQRAMIAMALICEPSLVIADEPTTALDVSVQAEILDLLNDLKRTQHIGLIMITHDLGVVAEIADSVTVMYAGQSIERASKQSFFQNLKHPYSQALLACTPNWKQGRASIEPIPGAPPALDHIQTGCPFRFRCPHAWQRCEQLPPAFDDGGHMARCWLLDSDVDGPEHRSRPL</sequence>
<comment type="catalytic activity">
    <reaction evidence="9">
        <text>a dipeptide(out) + ATP + H2O = a dipeptide(in) + ADP + phosphate + H(+)</text>
        <dbReference type="Rhea" id="RHEA:23120"/>
        <dbReference type="ChEBI" id="CHEBI:15377"/>
        <dbReference type="ChEBI" id="CHEBI:15378"/>
        <dbReference type="ChEBI" id="CHEBI:30616"/>
        <dbReference type="ChEBI" id="CHEBI:43474"/>
        <dbReference type="ChEBI" id="CHEBI:90799"/>
        <dbReference type="ChEBI" id="CHEBI:456216"/>
        <dbReference type="EC" id="7.4.2.9"/>
    </reaction>
</comment>
<evidence type="ECO:0000256" key="1">
    <source>
        <dbReference type="ARBA" id="ARBA00004417"/>
    </source>
</evidence>
<name>A0ABP7P0B2_9GAMM</name>
<protein>
    <recommendedName>
        <fullName evidence="8">ABC-type dipeptide transporter</fullName>
        <ecNumber evidence="8">7.4.2.9</ecNumber>
    </recommendedName>
</protein>
<dbReference type="CDD" id="cd03257">
    <property type="entry name" value="ABC_NikE_OppD_transporters"/>
    <property type="match status" value="1"/>
</dbReference>
<keyword evidence="6 11" id="KW-0067">ATP-binding</keyword>
<dbReference type="NCBIfam" id="TIGR01727">
    <property type="entry name" value="oligo_HPY"/>
    <property type="match status" value="1"/>
</dbReference>
<evidence type="ECO:0000256" key="4">
    <source>
        <dbReference type="ARBA" id="ARBA00022475"/>
    </source>
</evidence>
<dbReference type="SMART" id="SM00382">
    <property type="entry name" value="AAA"/>
    <property type="match status" value="1"/>
</dbReference>
<gene>
    <name evidence="11" type="ORF">GCM10022278_15090</name>
</gene>
<evidence type="ECO:0000313" key="11">
    <source>
        <dbReference type="EMBL" id="GAA3957552.1"/>
    </source>
</evidence>
<proteinExistence type="inferred from homology"/>
<comment type="subcellular location">
    <subcellularLocation>
        <location evidence="1">Cell inner membrane</location>
        <topology evidence="1">Peripheral membrane protein</topology>
    </subcellularLocation>
</comment>
<evidence type="ECO:0000256" key="8">
    <source>
        <dbReference type="ARBA" id="ARBA00038852"/>
    </source>
</evidence>
<evidence type="ECO:0000256" key="9">
    <source>
        <dbReference type="ARBA" id="ARBA00047356"/>
    </source>
</evidence>
<dbReference type="InterPro" id="IPR013563">
    <property type="entry name" value="Oligopep_ABC_C"/>
</dbReference>
<reference evidence="12" key="1">
    <citation type="journal article" date="2019" name="Int. J. Syst. Evol. Microbiol.">
        <title>The Global Catalogue of Microorganisms (GCM) 10K type strain sequencing project: providing services to taxonomists for standard genome sequencing and annotation.</title>
        <authorList>
            <consortium name="The Broad Institute Genomics Platform"/>
            <consortium name="The Broad Institute Genome Sequencing Center for Infectious Disease"/>
            <person name="Wu L."/>
            <person name="Ma J."/>
        </authorList>
    </citation>
    <scope>NUCLEOTIDE SEQUENCE [LARGE SCALE GENOMIC DNA]</scope>
    <source>
        <strain evidence="12">JCM 17555</strain>
    </source>
</reference>
<evidence type="ECO:0000259" key="10">
    <source>
        <dbReference type="PROSITE" id="PS50893"/>
    </source>
</evidence>
<keyword evidence="4" id="KW-1003">Cell membrane</keyword>
<comment type="similarity">
    <text evidence="2">Belongs to the ABC transporter superfamily.</text>
</comment>
<organism evidence="11 12">
    <name type="scientific">Allohahella marinimesophila</name>
    <dbReference type="NCBI Taxonomy" id="1054972"/>
    <lineage>
        <taxon>Bacteria</taxon>
        <taxon>Pseudomonadati</taxon>
        <taxon>Pseudomonadota</taxon>
        <taxon>Gammaproteobacteria</taxon>
        <taxon>Oceanospirillales</taxon>
        <taxon>Hahellaceae</taxon>
        <taxon>Allohahella</taxon>
    </lineage>
</organism>
<dbReference type="GO" id="GO:0005524">
    <property type="term" value="F:ATP binding"/>
    <property type="evidence" value="ECO:0007669"/>
    <property type="project" value="UniProtKB-KW"/>
</dbReference>
<keyword evidence="12" id="KW-1185">Reference proteome</keyword>
<evidence type="ECO:0000256" key="3">
    <source>
        <dbReference type="ARBA" id="ARBA00022448"/>
    </source>
</evidence>
<evidence type="ECO:0000256" key="2">
    <source>
        <dbReference type="ARBA" id="ARBA00005417"/>
    </source>
</evidence>
<dbReference type="PROSITE" id="PS50893">
    <property type="entry name" value="ABC_TRANSPORTER_2"/>
    <property type="match status" value="1"/>
</dbReference>
<accession>A0ABP7P0B2</accession>
<dbReference type="SUPFAM" id="SSF52540">
    <property type="entry name" value="P-loop containing nucleoside triphosphate hydrolases"/>
    <property type="match status" value="1"/>
</dbReference>
<dbReference type="Pfam" id="PF00005">
    <property type="entry name" value="ABC_tran"/>
    <property type="match status" value="1"/>
</dbReference>
<dbReference type="EC" id="7.4.2.9" evidence="8"/>
<dbReference type="InterPro" id="IPR027417">
    <property type="entry name" value="P-loop_NTPase"/>
</dbReference>
<evidence type="ECO:0000256" key="5">
    <source>
        <dbReference type="ARBA" id="ARBA00022741"/>
    </source>
</evidence>